<dbReference type="InterPro" id="IPR011991">
    <property type="entry name" value="ArsR-like_HTH"/>
</dbReference>
<evidence type="ECO:0000256" key="1">
    <source>
        <dbReference type="ARBA" id="ARBA00023015"/>
    </source>
</evidence>
<dbReference type="PANTHER" id="PTHR33154:SF15">
    <property type="entry name" value="REGULATORY PROTEIN ARSR"/>
    <property type="match status" value="1"/>
</dbReference>
<dbReference type="SUPFAM" id="SSF46785">
    <property type="entry name" value="Winged helix' DNA-binding domain"/>
    <property type="match status" value="1"/>
</dbReference>
<dbReference type="AlphaFoldDB" id="A0A918FD92"/>
<evidence type="ECO:0000313" key="5">
    <source>
        <dbReference type="EMBL" id="GGR32877.1"/>
    </source>
</evidence>
<name>A0A918FD92_AGRME</name>
<accession>A0A918FD92</accession>
<dbReference type="InterPro" id="IPR036388">
    <property type="entry name" value="WH-like_DNA-bd_sf"/>
</dbReference>
<feature type="domain" description="HTH arsR-type" evidence="4">
    <location>
        <begin position="28"/>
        <end position="123"/>
    </location>
</feature>
<dbReference type="CDD" id="cd00090">
    <property type="entry name" value="HTH_ARSR"/>
    <property type="match status" value="1"/>
</dbReference>
<reference evidence="5" key="2">
    <citation type="submission" date="2020-09" db="EMBL/GenBank/DDBJ databases">
        <authorList>
            <person name="Sun Q."/>
            <person name="Ohkuma M."/>
        </authorList>
    </citation>
    <scope>NUCLEOTIDE SEQUENCE</scope>
    <source>
        <strain evidence="5">JCM 3346</strain>
    </source>
</reference>
<dbReference type="InterPro" id="IPR001845">
    <property type="entry name" value="HTH_ArsR_DNA-bd_dom"/>
</dbReference>
<organism evidence="5 6">
    <name type="scientific">Agromyces mediolanus</name>
    <name type="common">Corynebacterium mediolanum</name>
    <dbReference type="NCBI Taxonomy" id="41986"/>
    <lineage>
        <taxon>Bacteria</taxon>
        <taxon>Bacillati</taxon>
        <taxon>Actinomycetota</taxon>
        <taxon>Actinomycetes</taxon>
        <taxon>Micrococcales</taxon>
        <taxon>Microbacteriaceae</taxon>
        <taxon>Agromyces</taxon>
    </lineage>
</organism>
<dbReference type="Pfam" id="PF12840">
    <property type="entry name" value="HTH_20"/>
    <property type="match status" value="1"/>
</dbReference>
<proteinExistence type="predicted"/>
<dbReference type="GO" id="GO:0003677">
    <property type="term" value="F:DNA binding"/>
    <property type="evidence" value="ECO:0007669"/>
    <property type="project" value="UniProtKB-KW"/>
</dbReference>
<dbReference type="GO" id="GO:0003700">
    <property type="term" value="F:DNA-binding transcription factor activity"/>
    <property type="evidence" value="ECO:0007669"/>
    <property type="project" value="InterPro"/>
</dbReference>
<dbReference type="PANTHER" id="PTHR33154">
    <property type="entry name" value="TRANSCRIPTIONAL REGULATOR, ARSR FAMILY"/>
    <property type="match status" value="1"/>
</dbReference>
<keyword evidence="1" id="KW-0805">Transcription regulation</keyword>
<sequence>MSETTPRHIEAQPSSTRHPGIDHVLSTTALKSLGHPLRIRIYDELSSYGPLTASGLGERLSESSGSMSYHLRQLERAGLVREDTSRGTGRERWWERTPGSVAVPDPQDLPPGSAERLAAKLVEDEWLTIRDRNYRDFVADGPHVFGKEWLEVATSDTINLRLTVEQLAELVAEIDAVFLKFGERYKRTPTPGSMPVQIHLNAFPLVRGEATQDDTRKE</sequence>
<evidence type="ECO:0000256" key="3">
    <source>
        <dbReference type="ARBA" id="ARBA00023163"/>
    </source>
</evidence>
<dbReference type="RefSeq" id="WP_189086070.1">
    <property type="nucleotide sequence ID" value="NZ_BMRJ01000003.1"/>
</dbReference>
<gene>
    <name evidence="5" type="ORF">GCM10010196_28610</name>
</gene>
<keyword evidence="3" id="KW-0804">Transcription</keyword>
<dbReference type="InterPro" id="IPR036390">
    <property type="entry name" value="WH_DNA-bd_sf"/>
</dbReference>
<reference evidence="5" key="1">
    <citation type="journal article" date="2014" name="Int. J. Syst. Evol. Microbiol.">
        <title>Complete genome sequence of Corynebacterium casei LMG S-19264T (=DSM 44701T), isolated from a smear-ripened cheese.</title>
        <authorList>
            <consortium name="US DOE Joint Genome Institute (JGI-PGF)"/>
            <person name="Walter F."/>
            <person name="Albersmeier A."/>
            <person name="Kalinowski J."/>
            <person name="Ruckert C."/>
        </authorList>
    </citation>
    <scope>NUCLEOTIDE SEQUENCE</scope>
    <source>
        <strain evidence="5">JCM 3346</strain>
    </source>
</reference>
<protein>
    <submittedName>
        <fullName evidence="5">Transcriptional regulator</fullName>
    </submittedName>
</protein>
<dbReference type="Proteomes" id="UP000610303">
    <property type="component" value="Unassembled WGS sequence"/>
</dbReference>
<dbReference type="EMBL" id="BMRJ01000003">
    <property type="protein sequence ID" value="GGR32877.1"/>
    <property type="molecule type" value="Genomic_DNA"/>
</dbReference>
<dbReference type="SMART" id="SM00418">
    <property type="entry name" value="HTH_ARSR"/>
    <property type="match status" value="1"/>
</dbReference>
<evidence type="ECO:0000259" key="4">
    <source>
        <dbReference type="SMART" id="SM00418"/>
    </source>
</evidence>
<dbReference type="Gene3D" id="1.10.10.10">
    <property type="entry name" value="Winged helix-like DNA-binding domain superfamily/Winged helix DNA-binding domain"/>
    <property type="match status" value="1"/>
</dbReference>
<comment type="caution">
    <text evidence="5">The sequence shown here is derived from an EMBL/GenBank/DDBJ whole genome shotgun (WGS) entry which is preliminary data.</text>
</comment>
<evidence type="ECO:0000256" key="2">
    <source>
        <dbReference type="ARBA" id="ARBA00023125"/>
    </source>
</evidence>
<evidence type="ECO:0000313" key="6">
    <source>
        <dbReference type="Proteomes" id="UP000610303"/>
    </source>
</evidence>
<keyword evidence="6" id="KW-1185">Reference proteome</keyword>
<keyword evidence="2" id="KW-0238">DNA-binding</keyword>
<dbReference type="InterPro" id="IPR051081">
    <property type="entry name" value="HTH_MetalResp_TranReg"/>
</dbReference>